<comment type="cofactor">
    <cofactor evidence="1">
        <name>[4Fe-4S] cluster</name>
        <dbReference type="ChEBI" id="CHEBI:49883"/>
    </cofactor>
</comment>
<organism evidence="10">
    <name type="scientific">Leptolyngbya sp. NK1-12</name>
    <dbReference type="NCBI Taxonomy" id="2547451"/>
    <lineage>
        <taxon>Bacteria</taxon>
        <taxon>Bacillati</taxon>
        <taxon>Cyanobacteriota</taxon>
        <taxon>Cyanophyceae</taxon>
        <taxon>Leptolyngbyales</taxon>
        <taxon>Leptolyngbyaceae</taxon>
        <taxon>Leptolyngbya group</taxon>
        <taxon>Leptolyngbya</taxon>
    </lineage>
</organism>
<evidence type="ECO:0000256" key="2">
    <source>
        <dbReference type="ARBA" id="ARBA00003532"/>
    </source>
</evidence>
<sequence>MTYMITNQCIGCNRCESVCPNQAITQNNHQYQINPERCNDCVGHYAVPQCWAACPTTNGCVPDLTVLPQSLTISSNDYWENWFSLYDCLVSRLKANHQSEYWQSWFNTYSHYSQKLSQHLQTPTPVGANA</sequence>
<dbReference type="AlphaFoldDB" id="A0AA96WK68"/>
<evidence type="ECO:0000256" key="8">
    <source>
        <dbReference type="ARBA" id="ARBA00023014"/>
    </source>
</evidence>
<dbReference type="InterPro" id="IPR017896">
    <property type="entry name" value="4Fe4S_Fe-S-bd"/>
</dbReference>
<keyword evidence="5" id="KW-0479">Metal-binding</keyword>
<keyword evidence="6" id="KW-0249">Electron transport</keyword>
<evidence type="ECO:0000256" key="1">
    <source>
        <dbReference type="ARBA" id="ARBA00001966"/>
    </source>
</evidence>
<dbReference type="InterPro" id="IPR017900">
    <property type="entry name" value="4Fe4S_Fe_S_CS"/>
</dbReference>
<reference evidence="10" key="1">
    <citation type="submission" date="2020-05" db="EMBL/GenBank/DDBJ databases">
        <authorList>
            <person name="Zhu T."/>
            <person name="Keshari N."/>
            <person name="Lu X."/>
        </authorList>
    </citation>
    <scope>NUCLEOTIDE SEQUENCE</scope>
    <source>
        <strain evidence="10">NK1-12</strain>
    </source>
</reference>
<dbReference type="GO" id="GO:0046872">
    <property type="term" value="F:metal ion binding"/>
    <property type="evidence" value="ECO:0007669"/>
    <property type="project" value="UniProtKB-KW"/>
</dbReference>
<dbReference type="GO" id="GO:0051539">
    <property type="term" value="F:4 iron, 4 sulfur cluster binding"/>
    <property type="evidence" value="ECO:0007669"/>
    <property type="project" value="UniProtKB-KW"/>
</dbReference>
<dbReference type="EMBL" id="CP053587">
    <property type="protein sequence ID" value="WNZ26923.1"/>
    <property type="molecule type" value="Genomic_DNA"/>
</dbReference>
<dbReference type="PROSITE" id="PS51379">
    <property type="entry name" value="4FE4S_FER_2"/>
    <property type="match status" value="1"/>
</dbReference>
<feature type="domain" description="4Fe-4S ferredoxin-type" evidence="9">
    <location>
        <begin position="1"/>
        <end position="29"/>
    </location>
</feature>
<evidence type="ECO:0000259" key="9">
    <source>
        <dbReference type="PROSITE" id="PS51379"/>
    </source>
</evidence>
<protein>
    <submittedName>
        <fullName evidence="10">4Fe-4S binding protein</fullName>
    </submittedName>
</protein>
<evidence type="ECO:0000313" key="10">
    <source>
        <dbReference type="EMBL" id="WNZ26923.1"/>
    </source>
</evidence>
<evidence type="ECO:0000256" key="7">
    <source>
        <dbReference type="ARBA" id="ARBA00023004"/>
    </source>
</evidence>
<evidence type="ECO:0000256" key="6">
    <source>
        <dbReference type="ARBA" id="ARBA00022982"/>
    </source>
</evidence>
<evidence type="ECO:0000256" key="5">
    <source>
        <dbReference type="ARBA" id="ARBA00022723"/>
    </source>
</evidence>
<keyword evidence="3" id="KW-0813">Transport</keyword>
<gene>
    <name evidence="10" type="ORF">HJG54_28770</name>
</gene>
<comment type="function">
    <text evidence="2">Ferredoxins are iron-sulfur proteins that transfer electrons in a wide variety of metabolic reactions.</text>
</comment>
<evidence type="ECO:0000256" key="4">
    <source>
        <dbReference type="ARBA" id="ARBA00022485"/>
    </source>
</evidence>
<accession>A0AA96WK68</accession>
<dbReference type="RefSeq" id="WP_316436494.1">
    <property type="nucleotide sequence ID" value="NZ_CP053587.1"/>
</dbReference>
<proteinExistence type="predicted"/>
<keyword evidence="4" id="KW-0004">4Fe-4S</keyword>
<dbReference type="Gene3D" id="3.30.70.20">
    <property type="match status" value="1"/>
</dbReference>
<evidence type="ECO:0000256" key="3">
    <source>
        <dbReference type="ARBA" id="ARBA00022448"/>
    </source>
</evidence>
<dbReference type="Pfam" id="PF12838">
    <property type="entry name" value="Fer4_7"/>
    <property type="match status" value="1"/>
</dbReference>
<dbReference type="SUPFAM" id="SSF54862">
    <property type="entry name" value="4Fe-4S ferredoxins"/>
    <property type="match status" value="1"/>
</dbReference>
<keyword evidence="7" id="KW-0408">Iron</keyword>
<name>A0AA96WK68_9CYAN</name>
<dbReference type="FunFam" id="3.30.70.20:FF:000045">
    <property type="entry name" value="Ferredoxin, 4Fe-4S"/>
    <property type="match status" value="1"/>
</dbReference>
<keyword evidence="8" id="KW-0411">Iron-sulfur</keyword>
<dbReference type="PROSITE" id="PS00198">
    <property type="entry name" value="4FE4S_FER_1"/>
    <property type="match status" value="1"/>
</dbReference>